<accession>A0ABS2YIQ1</accession>
<reference evidence="2" key="1">
    <citation type="journal article" date="2021" name="Cell">
        <title>Tracing the genetic footprints of vertebrate landing in non-teleost ray-finned fishes.</title>
        <authorList>
            <person name="Bi X."/>
            <person name="Wang K."/>
            <person name="Yang L."/>
            <person name="Pan H."/>
            <person name="Jiang H."/>
            <person name="Wei Q."/>
            <person name="Fang M."/>
            <person name="Yu H."/>
            <person name="Zhu C."/>
            <person name="Cai Y."/>
            <person name="He Y."/>
            <person name="Gan X."/>
            <person name="Zeng H."/>
            <person name="Yu D."/>
            <person name="Zhu Y."/>
            <person name="Jiang H."/>
            <person name="Qiu Q."/>
            <person name="Yang H."/>
            <person name="Zhang Y.E."/>
            <person name="Wang W."/>
            <person name="Zhu M."/>
            <person name="He S."/>
            <person name="Zhang G."/>
        </authorList>
    </citation>
    <scope>NUCLEOTIDE SEQUENCE</scope>
    <source>
        <strain evidence="2">Pddl_001</strain>
    </source>
</reference>
<feature type="compositionally biased region" description="Basic residues" evidence="1">
    <location>
        <begin position="68"/>
        <end position="78"/>
    </location>
</feature>
<gene>
    <name evidence="2" type="primary">Secisbp2</name>
    <name evidence="2" type="ORF">GTO93_0018346</name>
</gene>
<evidence type="ECO:0000313" key="3">
    <source>
        <dbReference type="Proteomes" id="UP001166093"/>
    </source>
</evidence>
<feature type="compositionally biased region" description="Low complexity" evidence="1">
    <location>
        <begin position="1"/>
        <end position="24"/>
    </location>
</feature>
<evidence type="ECO:0000256" key="1">
    <source>
        <dbReference type="SAM" id="MobiDB-lite"/>
    </source>
</evidence>
<dbReference type="PANTHER" id="PTHR13284">
    <property type="entry name" value="GH01354P"/>
    <property type="match status" value="1"/>
</dbReference>
<organism evidence="2 3">
    <name type="scientific">Polyodon spathula</name>
    <name type="common">North American paddlefish</name>
    <name type="synonym">Squalus spathula</name>
    <dbReference type="NCBI Taxonomy" id="7913"/>
    <lineage>
        <taxon>Eukaryota</taxon>
        <taxon>Metazoa</taxon>
        <taxon>Chordata</taxon>
        <taxon>Craniata</taxon>
        <taxon>Vertebrata</taxon>
        <taxon>Euteleostomi</taxon>
        <taxon>Actinopterygii</taxon>
        <taxon>Chondrostei</taxon>
        <taxon>Acipenseriformes</taxon>
        <taxon>Polyodontidae</taxon>
        <taxon>Polyodon</taxon>
    </lineage>
</organism>
<dbReference type="Proteomes" id="UP001166093">
    <property type="component" value="Unassembled WGS sequence"/>
</dbReference>
<name>A0ABS2YIQ1_POLSP</name>
<feature type="non-terminal residue" evidence="2">
    <location>
        <position position="387"/>
    </location>
</feature>
<feature type="region of interest" description="Disordered" evidence="1">
    <location>
        <begin position="308"/>
        <end position="375"/>
    </location>
</feature>
<feature type="compositionally biased region" description="Polar residues" evidence="1">
    <location>
        <begin position="329"/>
        <end position="342"/>
    </location>
</feature>
<feature type="non-terminal residue" evidence="2">
    <location>
        <position position="1"/>
    </location>
</feature>
<feature type="compositionally biased region" description="Basic and acidic residues" evidence="1">
    <location>
        <begin position="35"/>
        <end position="48"/>
    </location>
</feature>
<dbReference type="EMBL" id="JAAWVQ010159103">
    <property type="protein sequence ID" value="MBN3286591.1"/>
    <property type="molecule type" value="Genomic_DNA"/>
</dbReference>
<sequence length="387" mass="42771">MCLILAAQSSESSLPSSRPASSWANIASLPPKKPAPKELPRSVTDPKQKPGAIQQKPGEGDMEEPTEKKKKKKRKKPKLPGNAPVPEETTAVVQEPPKFEDEDEFPDLAGASGNTNKAHRSANQSIFCSSVAKKQHEIPDNTGCVGTSVHSTAERVVSSKDQKTAKIPTSQAICNTTETKIVQKAVKTSGKKSNNPVQFDLGDMLQVLERKQQAQKSKQDAKPVVLSVGGALPMVPKNPLVQKKHPRQLEKVAHNPLDSTSPLVKKGKQREVPKAKKPSPLKKIILKEREERKQCRLLEEQGLNPATELAVSNVQNEEQFEEELEGHESLNTTDFTDGQSTPDVPDQLEEEQKKTDELTPVENQAGSKRPKIHSRRFREYESFSIEY</sequence>
<evidence type="ECO:0000313" key="2">
    <source>
        <dbReference type="EMBL" id="MBN3286591.1"/>
    </source>
</evidence>
<comment type="caution">
    <text evidence="2">The sequence shown here is derived from an EMBL/GenBank/DDBJ whole genome shotgun (WGS) entry which is preliminary data.</text>
</comment>
<dbReference type="InterPro" id="IPR040051">
    <property type="entry name" value="SECISBP2"/>
</dbReference>
<protein>
    <submittedName>
        <fullName evidence="2">SEBP2 protein</fullName>
    </submittedName>
</protein>
<feature type="region of interest" description="Disordered" evidence="1">
    <location>
        <begin position="246"/>
        <end position="283"/>
    </location>
</feature>
<feature type="compositionally biased region" description="Polar residues" evidence="1">
    <location>
        <begin position="112"/>
        <end position="122"/>
    </location>
</feature>
<dbReference type="PANTHER" id="PTHR13284:SF9">
    <property type="entry name" value="SELENOCYSTEINE INSERTION SEQUENCE-BINDING PROTEIN 2"/>
    <property type="match status" value="1"/>
</dbReference>
<keyword evidence="3" id="KW-1185">Reference proteome</keyword>
<proteinExistence type="predicted"/>
<feature type="region of interest" description="Disordered" evidence="1">
    <location>
        <begin position="1"/>
        <end position="122"/>
    </location>
</feature>